<feature type="transmembrane region" description="Helical" evidence="1">
    <location>
        <begin position="34"/>
        <end position="54"/>
    </location>
</feature>
<keyword evidence="3" id="KW-1185">Reference proteome</keyword>
<feature type="transmembrane region" description="Helical" evidence="1">
    <location>
        <begin position="60"/>
        <end position="86"/>
    </location>
</feature>
<feature type="transmembrane region" description="Helical" evidence="1">
    <location>
        <begin position="171"/>
        <end position="193"/>
    </location>
</feature>
<evidence type="ECO:0008006" key="4">
    <source>
        <dbReference type="Google" id="ProtNLM"/>
    </source>
</evidence>
<keyword evidence="1" id="KW-0812">Transmembrane</keyword>
<evidence type="ECO:0000313" key="2">
    <source>
        <dbReference type="EMBL" id="AMF96749.1"/>
    </source>
</evidence>
<evidence type="ECO:0000313" key="3">
    <source>
        <dbReference type="Proteomes" id="UP000067422"/>
    </source>
</evidence>
<feature type="transmembrane region" description="Helical" evidence="1">
    <location>
        <begin position="136"/>
        <end position="159"/>
    </location>
</feature>
<dbReference type="EMBL" id="CP014038">
    <property type="protein sequence ID" value="AMF96749.1"/>
    <property type="molecule type" value="Genomic_DNA"/>
</dbReference>
<sequence length="219" mass="24081">MNSDDIGAIIECFISKESALNDVKNFFIANKMEALSFLAGVVSLAIALIAALLGDATTSYISLFAFFAFLVLYSLSSFISTVRFFVGATKETLKDINERYRSDYIVAEEISTFGDDSIDCVKVLFEDRIRYLESRVGFLVGIVDKLGIVPAIIMLYLAYVKALGSEEIFNLSPLITGIVSGVYLGAITARIVIDALRDKIGILELSKKISQKRKGFKLP</sequence>
<reference evidence="2" key="1">
    <citation type="submission" date="2018-01" db="EMBL/GenBank/DDBJ databases">
        <title>FDA dAtabase for Regulatory Grade micrObial Sequences (FDA-ARGOS): Supporting development and validation of Infectious Disease Dx tests.</title>
        <authorList>
            <person name="Hoffmann M."/>
            <person name="Allard M."/>
            <person name="Evans P."/>
            <person name="Brown E."/>
            <person name="Tallon L."/>
            <person name="Sadzewicz L."/>
            <person name="Sengamalay N."/>
            <person name="Ott S."/>
            <person name="Godinez A."/>
            <person name="Nagaraj S."/>
            <person name="Vyas G."/>
            <person name="Aluvathingal J."/>
            <person name="Nadendla S."/>
            <person name="Geyer C."/>
            <person name="Sichtig H."/>
        </authorList>
    </citation>
    <scope>NUCLEOTIDE SEQUENCE</scope>
    <source>
        <strain evidence="2">FDAARGOS_107</strain>
    </source>
</reference>
<dbReference type="RefSeq" id="WP_061065189.1">
    <property type="nucleotide sequence ID" value="NZ_CP014038.2"/>
</dbReference>
<evidence type="ECO:0000256" key="1">
    <source>
        <dbReference type="SAM" id="Phobius"/>
    </source>
</evidence>
<proteinExistence type="predicted"/>
<organism evidence="2 3">
    <name type="scientific">Vibrio harveyi</name>
    <name type="common">Beneckea harveyi</name>
    <dbReference type="NCBI Taxonomy" id="669"/>
    <lineage>
        <taxon>Bacteria</taxon>
        <taxon>Pseudomonadati</taxon>
        <taxon>Pseudomonadota</taxon>
        <taxon>Gammaproteobacteria</taxon>
        <taxon>Vibrionales</taxon>
        <taxon>Vibrionaceae</taxon>
        <taxon>Vibrio</taxon>
    </lineage>
</organism>
<keyword evidence="1" id="KW-1133">Transmembrane helix</keyword>
<protein>
    <recommendedName>
        <fullName evidence="4">ABC transmembrane type-1 domain-containing protein</fullName>
    </recommendedName>
</protein>
<name>A0ABM5XU59_VIBHA</name>
<dbReference type="Proteomes" id="UP000067422">
    <property type="component" value="Chromosome 1"/>
</dbReference>
<accession>A0ABM5XU59</accession>
<keyword evidence="1" id="KW-0472">Membrane</keyword>
<gene>
    <name evidence="2" type="ORF">AL538_02865</name>
</gene>